<dbReference type="Pfam" id="PF16925">
    <property type="entry name" value="TetR_C_13"/>
    <property type="match status" value="1"/>
</dbReference>
<dbReference type="Gene3D" id="1.10.357.10">
    <property type="entry name" value="Tetracycline Repressor, domain 2"/>
    <property type="match status" value="1"/>
</dbReference>
<dbReference type="InterPro" id="IPR036271">
    <property type="entry name" value="Tet_transcr_reg_TetR-rel_C_sf"/>
</dbReference>
<dbReference type="PRINTS" id="PR00455">
    <property type="entry name" value="HTHTETR"/>
</dbReference>
<dbReference type="EMBL" id="MIHA01000019">
    <property type="protein sequence ID" value="ODQ87756.1"/>
    <property type="molecule type" value="Genomic_DNA"/>
</dbReference>
<keyword evidence="2 4" id="KW-0238">DNA-binding</keyword>
<sequence>MPRPRQFDEAEVIAAARDQFWRRGYAGTSIDDLTAATGLGKGSLYGAFGDKRELFLRALDAYIGERMHRVRDELRDPRRPACDRLTRHLRAQVAATCADTTRRGCMMANSAAELGDSDPAVERMIGRAYREWGALLAECIGEAQRDGAIDSRRDVRSLATVVLAFLRGQEGLRKGGVKPAQLKAGVEEMITLL</sequence>
<feature type="domain" description="HTH tetR-type" evidence="5">
    <location>
        <begin position="6"/>
        <end position="66"/>
    </location>
</feature>
<dbReference type="InterPro" id="IPR011075">
    <property type="entry name" value="TetR_C"/>
</dbReference>
<evidence type="ECO:0000313" key="7">
    <source>
        <dbReference type="Proteomes" id="UP000094053"/>
    </source>
</evidence>
<organism evidence="6 7">
    <name type="scientific">Mycolicibacterium flavescens</name>
    <name type="common">Mycobacterium flavescens</name>
    <dbReference type="NCBI Taxonomy" id="1776"/>
    <lineage>
        <taxon>Bacteria</taxon>
        <taxon>Bacillati</taxon>
        <taxon>Actinomycetota</taxon>
        <taxon>Actinomycetes</taxon>
        <taxon>Mycobacteriales</taxon>
        <taxon>Mycobacteriaceae</taxon>
        <taxon>Mycolicibacterium</taxon>
    </lineage>
</organism>
<evidence type="ECO:0000256" key="1">
    <source>
        <dbReference type="ARBA" id="ARBA00023015"/>
    </source>
</evidence>
<dbReference type="PANTHER" id="PTHR47506">
    <property type="entry name" value="TRANSCRIPTIONAL REGULATORY PROTEIN"/>
    <property type="match status" value="1"/>
</dbReference>
<evidence type="ECO:0000313" key="6">
    <source>
        <dbReference type="EMBL" id="ODQ87756.1"/>
    </source>
</evidence>
<name>A0A1E3RCZ7_MYCFV</name>
<dbReference type="Gene3D" id="1.10.10.60">
    <property type="entry name" value="Homeodomain-like"/>
    <property type="match status" value="1"/>
</dbReference>
<dbReference type="InterPro" id="IPR001647">
    <property type="entry name" value="HTH_TetR"/>
</dbReference>
<evidence type="ECO:0000259" key="5">
    <source>
        <dbReference type="PROSITE" id="PS50977"/>
    </source>
</evidence>
<accession>A0A1E3RCZ7</accession>
<comment type="caution">
    <text evidence="6">The sequence shown here is derived from an EMBL/GenBank/DDBJ whole genome shotgun (WGS) entry which is preliminary data.</text>
</comment>
<dbReference type="GO" id="GO:0003677">
    <property type="term" value="F:DNA binding"/>
    <property type="evidence" value="ECO:0007669"/>
    <property type="project" value="UniProtKB-UniRule"/>
</dbReference>
<dbReference type="PANTHER" id="PTHR47506:SF1">
    <property type="entry name" value="HTH-TYPE TRANSCRIPTIONAL REGULATOR YJDC"/>
    <property type="match status" value="1"/>
</dbReference>
<evidence type="ECO:0000256" key="2">
    <source>
        <dbReference type="ARBA" id="ARBA00023125"/>
    </source>
</evidence>
<gene>
    <name evidence="6" type="ORF">BHQ18_22100</name>
</gene>
<dbReference type="PROSITE" id="PS50977">
    <property type="entry name" value="HTH_TETR_2"/>
    <property type="match status" value="1"/>
</dbReference>
<evidence type="ECO:0000256" key="4">
    <source>
        <dbReference type="PROSITE-ProRule" id="PRU00335"/>
    </source>
</evidence>
<dbReference type="RefSeq" id="WP_069415795.1">
    <property type="nucleotide sequence ID" value="NZ_JACKUL010000009.1"/>
</dbReference>
<proteinExistence type="predicted"/>
<keyword evidence="1" id="KW-0805">Transcription regulation</keyword>
<protein>
    <submittedName>
        <fullName evidence="6">TetR family transcriptional regulator</fullName>
    </submittedName>
</protein>
<dbReference type="STRING" id="1776.BHQ18_22100"/>
<reference evidence="7" key="1">
    <citation type="submission" date="2016-09" db="EMBL/GenBank/DDBJ databases">
        <authorList>
            <person name="Greninger A.L."/>
            <person name="Jerome K.R."/>
            <person name="Mcnair B."/>
            <person name="Wallis C."/>
            <person name="Fang F."/>
        </authorList>
    </citation>
    <scope>NUCLEOTIDE SEQUENCE [LARGE SCALE GENOMIC DNA]</scope>
    <source>
        <strain evidence="7">M6</strain>
    </source>
</reference>
<keyword evidence="7" id="KW-1185">Reference proteome</keyword>
<dbReference type="Pfam" id="PF00440">
    <property type="entry name" value="TetR_N"/>
    <property type="match status" value="1"/>
</dbReference>
<dbReference type="AlphaFoldDB" id="A0A1E3RCZ7"/>
<dbReference type="SUPFAM" id="SSF46689">
    <property type="entry name" value="Homeodomain-like"/>
    <property type="match status" value="1"/>
</dbReference>
<keyword evidence="3" id="KW-0804">Transcription</keyword>
<dbReference type="SUPFAM" id="SSF48498">
    <property type="entry name" value="Tetracyclin repressor-like, C-terminal domain"/>
    <property type="match status" value="1"/>
</dbReference>
<dbReference type="OrthoDB" id="9805134at2"/>
<dbReference type="Proteomes" id="UP000094053">
    <property type="component" value="Unassembled WGS sequence"/>
</dbReference>
<dbReference type="InterPro" id="IPR023772">
    <property type="entry name" value="DNA-bd_HTH_TetR-type_CS"/>
</dbReference>
<evidence type="ECO:0000256" key="3">
    <source>
        <dbReference type="ARBA" id="ARBA00023163"/>
    </source>
</evidence>
<dbReference type="PROSITE" id="PS01081">
    <property type="entry name" value="HTH_TETR_1"/>
    <property type="match status" value="1"/>
</dbReference>
<dbReference type="InterPro" id="IPR009057">
    <property type="entry name" value="Homeodomain-like_sf"/>
</dbReference>
<feature type="DNA-binding region" description="H-T-H motif" evidence="4">
    <location>
        <begin position="29"/>
        <end position="48"/>
    </location>
</feature>